<evidence type="ECO:0000313" key="2">
    <source>
        <dbReference type="Proteomes" id="UP000280307"/>
    </source>
</evidence>
<comment type="caution">
    <text evidence="1">The sequence shown here is derived from an EMBL/GenBank/DDBJ whole genome shotgun (WGS) entry which is preliminary data.</text>
</comment>
<protein>
    <submittedName>
        <fullName evidence="1">Uncharacterized protein</fullName>
    </submittedName>
</protein>
<evidence type="ECO:0000313" key="1">
    <source>
        <dbReference type="EMBL" id="RRR74899.1"/>
    </source>
</evidence>
<dbReference type="Proteomes" id="UP000280307">
    <property type="component" value="Unassembled WGS sequence"/>
</dbReference>
<gene>
    <name evidence="1" type="ORF">EI684_05995</name>
</gene>
<organism evidence="1 2">
    <name type="scientific">Candidatus Viridilinea halotolerans</name>
    <dbReference type="NCBI Taxonomy" id="2491704"/>
    <lineage>
        <taxon>Bacteria</taxon>
        <taxon>Bacillati</taxon>
        <taxon>Chloroflexota</taxon>
        <taxon>Chloroflexia</taxon>
        <taxon>Chloroflexales</taxon>
        <taxon>Chloroflexineae</taxon>
        <taxon>Oscillochloridaceae</taxon>
        <taxon>Candidatus Viridilinea</taxon>
    </lineage>
</organism>
<dbReference type="EMBL" id="RSAS01000230">
    <property type="protein sequence ID" value="RRR74899.1"/>
    <property type="molecule type" value="Genomic_DNA"/>
</dbReference>
<reference evidence="1 2" key="1">
    <citation type="submission" date="2018-12" db="EMBL/GenBank/DDBJ databases">
        <title>Genome Sequence of Candidatus Viridilinea halotolerans isolated from saline sulfide-rich spring.</title>
        <authorList>
            <person name="Grouzdev D.S."/>
            <person name="Burganskaya E.I."/>
            <person name="Krutkina M.S."/>
            <person name="Sukhacheva M.V."/>
            <person name="Gorlenko V.M."/>
        </authorList>
    </citation>
    <scope>NUCLEOTIDE SEQUENCE [LARGE SCALE GENOMIC DNA]</scope>
    <source>
        <strain evidence="1">Chok-6</strain>
    </source>
</reference>
<name>A0A426U4R4_9CHLR</name>
<dbReference type="AlphaFoldDB" id="A0A426U4R4"/>
<accession>A0A426U4R4</accession>
<sequence length="69" mass="7484">MIARQIYSINSLAEQDEDAELFNEVDEVGDLVSVPNLSSLGNKEKLRTAGISRQAASLIIDKLKPLAAN</sequence>
<proteinExistence type="predicted"/>